<keyword evidence="3" id="KW-1185">Reference proteome</keyword>
<dbReference type="Proteomes" id="UP000606193">
    <property type="component" value="Unassembled WGS sequence"/>
</dbReference>
<sequence length="143" mass="16465">MTESGGGSAKLQESFPYEDIVNLPHHRSETHPHMSMEERAAQFSSFAALTGHKEAVQEKARRTSRRMELDEDQKARLDEKLQELCREEEGRETEFTVFYPDDKKSGGSYEKVCGVLKRIDVYEKVIWLEDGKSLKISDIIDIQ</sequence>
<name>A0ABR7N1W5_9FIRM</name>
<feature type="region of interest" description="Disordered" evidence="1">
    <location>
        <begin position="54"/>
        <end position="73"/>
    </location>
</feature>
<evidence type="ECO:0000256" key="1">
    <source>
        <dbReference type="SAM" id="MobiDB-lite"/>
    </source>
</evidence>
<evidence type="ECO:0000313" key="2">
    <source>
        <dbReference type="EMBL" id="MBC8562616.1"/>
    </source>
</evidence>
<comment type="caution">
    <text evidence="2">The sequence shown here is derived from an EMBL/GenBank/DDBJ whole genome shotgun (WGS) entry which is preliminary data.</text>
</comment>
<gene>
    <name evidence="2" type="ORF">H8704_08250</name>
</gene>
<reference evidence="2 3" key="1">
    <citation type="submission" date="2020-08" db="EMBL/GenBank/DDBJ databases">
        <title>Genome public.</title>
        <authorList>
            <person name="Liu C."/>
            <person name="Sun Q."/>
        </authorList>
    </citation>
    <scope>NUCLEOTIDE SEQUENCE [LARGE SCALE GENOMIC DNA]</scope>
    <source>
        <strain evidence="2 3">NSJ-37</strain>
    </source>
</reference>
<dbReference type="RefSeq" id="WP_249297936.1">
    <property type="nucleotide sequence ID" value="NZ_JACRSX010000010.1"/>
</dbReference>
<proteinExistence type="predicted"/>
<accession>A0ABR7N1W5</accession>
<evidence type="ECO:0000313" key="3">
    <source>
        <dbReference type="Proteomes" id="UP000606193"/>
    </source>
</evidence>
<dbReference type="EMBL" id="JACRSX010000010">
    <property type="protein sequence ID" value="MBC8562616.1"/>
    <property type="molecule type" value="Genomic_DNA"/>
</dbReference>
<organism evidence="2 3">
    <name type="scientific">Jutongia huaianensis</name>
    <dbReference type="NCBI Taxonomy" id="2763668"/>
    <lineage>
        <taxon>Bacteria</taxon>
        <taxon>Bacillati</taxon>
        <taxon>Bacillota</taxon>
        <taxon>Clostridia</taxon>
        <taxon>Lachnospirales</taxon>
        <taxon>Lachnospiraceae</taxon>
        <taxon>Jutongia</taxon>
    </lineage>
</organism>
<protein>
    <submittedName>
        <fullName evidence="2">YolD-like family protein</fullName>
    </submittedName>
</protein>